<reference evidence="1" key="1">
    <citation type="journal article" date="2021" name="Environ. Microbiol.">
        <title>Gene family expansions and transcriptome signatures uncover fungal adaptations to wood decay.</title>
        <authorList>
            <person name="Hage H."/>
            <person name="Miyauchi S."/>
            <person name="Viragh M."/>
            <person name="Drula E."/>
            <person name="Min B."/>
            <person name="Chaduli D."/>
            <person name="Navarro D."/>
            <person name="Favel A."/>
            <person name="Norest M."/>
            <person name="Lesage-Meessen L."/>
            <person name="Balint B."/>
            <person name="Merenyi Z."/>
            <person name="de Eugenio L."/>
            <person name="Morin E."/>
            <person name="Martinez A.T."/>
            <person name="Baldrian P."/>
            <person name="Stursova M."/>
            <person name="Martinez M.J."/>
            <person name="Novotny C."/>
            <person name="Magnuson J.K."/>
            <person name="Spatafora J.W."/>
            <person name="Maurice S."/>
            <person name="Pangilinan J."/>
            <person name="Andreopoulos W."/>
            <person name="LaButti K."/>
            <person name="Hundley H."/>
            <person name="Na H."/>
            <person name="Kuo A."/>
            <person name="Barry K."/>
            <person name="Lipzen A."/>
            <person name="Henrissat B."/>
            <person name="Riley R."/>
            <person name="Ahrendt S."/>
            <person name="Nagy L.G."/>
            <person name="Grigoriev I.V."/>
            <person name="Martin F."/>
            <person name="Rosso M.N."/>
        </authorList>
    </citation>
    <scope>NUCLEOTIDE SEQUENCE</scope>
    <source>
        <strain evidence="1">CBS 384.51</strain>
    </source>
</reference>
<evidence type="ECO:0000313" key="1">
    <source>
        <dbReference type="EMBL" id="KAI0092466.1"/>
    </source>
</evidence>
<keyword evidence="1" id="KW-0378">Hydrolase</keyword>
<accession>A0ACB8UDZ0</accession>
<dbReference type="EMBL" id="MU274903">
    <property type="protein sequence ID" value="KAI0092466.1"/>
    <property type="molecule type" value="Genomic_DNA"/>
</dbReference>
<name>A0ACB8UDZ0_9APHY</name>
<keyword evidence="2" id="KW-1185">Reference proteome</keyword>
<proteinExistence type="predicted"/>
<sequence>MLFSMPVAALRWHIVLLPQRLIFQLRRLLSHLLALPFHLAHRTLVWRFCQCTDLWIATIYLAAKEREKAQKLAQQKKAAEASSRLSSGASTSKKGGSAKKSGSAAPVRSMDTRALDLSALNLNPQDAAPVVDELPPKMTIAREKILEEAAKALEGKGQKKTVSLVVIGHVDAGKSTLMGRLMYELGKMDERKRIANERASGKIGKSSFSWAWEFDGTTEERERGITMDVATQTMMTPNKQITILDAPGHKDFIPNMISGASQADCALLVVDSAVGEFEAGFQRGGQTREHLVLVRSLGVAQVVVAVNKLDQVNWNQTRYEEICNLLKPFLVQTGFQPMKTSFVPVGAMTGINLVKRDQEEAAPLEAWYNGPTLVDQLDRLEPPSRDLTAPVRFPISNVYKSQSSGTAVTGRVCSGVLQVGEKLRILPGDETAIIKSIQTEAESLQWAAAGSNVTLYLTAIDPVHLNIGSVLCPINDIIPLATTFTARVIIFDIQVPITAGASVSP</sequence>
<dbReference type="Proteomes" id="UP001055072">
    <property type="component" value="Unassembled WGS sequence"/>
</dbReference>
<comment type="caution">
    <text evidence="1">The sequence shown here is derived from an EMBL/GenBank/DDBJ whole genome shotgun (WGS) entry which is preliminary data.</text>
</comment>
<protein>
    <submittedName>
        <fullName evidence="1">P-loop containing nucleoside triphosphate hydrolase protein</fullName>
    </submittedName>
</protein>
<gene>
    <name evidence="1" type="ORF">BDY19DRAFT_485249</name>
</gene>
<organism evidence="1 2">
    <name type="scientific">Irpex rosettiformis</name>
    <dbReference type="NCBI Taxonomy" id="378272"/>
    <lineage>
        <taxon>Eukaryota</taxon>
        <taxon>Fungi</taxon>
        <taxon>Dikarya</taxon>
        <taxon>Basidiomycota</taxon>
        <taxon>Agaricomycotina</taxon>
        <taxon>Agaricomycetes</taxon>
        <taxon>Polyporales</taxon>
        <taxon>Irpicaceae</taxon>
        <taxon>Irpex</taxon>
    </lineage>
</organism>
<evidence type="ECO:0000313" key="2">
    <source>
        <dbReference type="Proteomes" id="UP001055072"/>
    </source>
</evidence>